<keyword evidence="3" id="KW-1185">Reference proteome</keyword>
<reference evidence="3" key="1">
    <citation type="submission" date="2015-09" db="EMBL/GenBank/DDBJ databases">
        <authorList>
            <person name="Bertelli C."/>
        </authorList>
    </citation>
    <scope>NUCLEOTIDE SEQUENCE [LARGE SCALE GENOMIC DNA]</scope>
    <source>
        <strain evidence="3">KNic</strain>
    </source>
</reference>
<dbReference type="SUPFAM" id="SSF56601">
    <property type="entry name" value="beta-lactamase/transpeptidase-like"/>
    <property type="match status" value="1"/>
</dbReference>
<dbReference type="InterPro" id="IPR001466">
    <property type="entry name" value="Beta-lactam-related"/>
</dbReference>
<dbReference type="PANTHER" id="PTHR43283:SF3">
    <property type="entry name" value="BETA-LACTAMASE FAMILY PROTEIN (AFU_ORTHOLOGUE AFUA_5G07500)"/>
    <property type="match status" value="1"/>
</dbReference>
<dbReference type="Gene3D" id="3.40.710.10">
    <property type="entry name" value="DD-peptidase/beta-lactamase superfamily"/>
    <property type="match status" value="1"/>
</dbReference>
<dbReference type="InterPro" id="IPR050789">
    <property type="entry name" value="Diverse_Enzym_Activities"/>
</dbReference>
<dbReference type="EMBL" id="LN879502">
    <property type="protein sequence ID" value="CUI17944.1"/>
    <property type="molecule type" value="Genomic_DNA"/>
</dbReference>
<feature type="domain" description="Beta-lactamase-related" evidence="1">
    <location>
        <begin position="23"/>
        <end position="397"/>
    </location>
</feature>
<accession>A0A0U5JDJ0</accession>
<organism evidence="2 3">
    <name type="scientific">Candidatus Protochlamydia naegleriophila</name>
    <dbReference type="NCBI Taxonomy" id="389348"/>
    <lineage>
        <taxon>Bacteria</taxon>
        <taxon>Pseudomonadati</taxon>
        <taxon>Chlamydiota</taxon>
        <taxon>Chlamydiia</taxon>
        <taxon>Parachlamydiales</taxon>
        <taxon>Parachlamydiaceae</taxon>
        <taxon>Candidatus Protochlamydia</taxon>
    </lineage>
</organism>
<evidence type="ECO:0000313" key="3">
    <source>
        <dbReference type="Proteomes" id="UP000069902"/>
    </source>
</evidence>
<dbReference type="STRING" id="389348.PNK_2347"/>
<dbReference type="Proteomes" id="UP000069902">
    <property type="component" value="Chromosome cPNK"/>
</dbReference>
<protein>
    <submittedName>
        <fullName evidence="2">Beta-lactamase</fullName>
    </submittedName>
</protein>
<dbReference type="InterPro" id="IPR012338">
    <property type="entry name" value="Beta-lactam/transpept-like"/>
</dbReference>
<gene>
    <name evidence="2" type="ORF">PNK_2347</name>
</gene>
<dbReference type="KEGG" id="pnl:PNK_2347"/>
<dbReference type="PATRIC" id="fig|389348.3.peg.2629"/>
<dbReference type="AlphaFoldDB" id="A0A0U5JDJ0"/>
<proteinExistence type="predicted"/>
<evidence type="ECO:0000259" key="1">
    <source>
        <dbReference type="Pfam" id="PF00144"/>
    </source>
</evidence>
<dbReference type="PANTHER" id="PTHR43283">
    <property type="entry name" value="BETA-LACTAMASE-RELATED"/>
    <property type="match status" value="1"/>
</dbReference>
<dbReference type="RefSeq" id="WP_059062178.1">
    <property type="nucleotide sequence ID" value="NZ_LN879502.1"/>
</dbReference>
<dbReference type="Pfam" id="PF00144">
    <property type="entry name" value="Beta-lactamase"/>
    <property type="match status" value="1"/>
</dbReference>
<dbReference type="InParanoid" id="A0A0U5JDJ0"/>
<name>A0A0U5JDJ0_9BACT</name>
<evidence type="ECO:0000313" key="2">
    <source>
        <dbReference type="EMBL" id="CUI17944.1"/>
    </source>
</evidence>
<sequence length="404" mass="44776">MSGLIQVKPEEIGLSSARLTHVSRLISRRIQSQELTGAVAIVARHGKIAHISAHGKMDIEQDKLMREEALFRLYSMTQPILAAALLILYEQGYFQLSDPVSLYIPSFKELRVSDQNKEKGASMRQVTIQDLLTHTSGLIFNPTAPSASLDSSHLTELRTTGGLATFIQTLSTSPLAFQPGHYWHRGLGYEVVGYLIELFSEMRLDEFIQKKVTAPMNMLDTGFFIPKHKQGRLVNVYTKSFNGNGSNTFSLLTHEALTDHFLTLPTYLSGGQGLLSSGPDYLRFCQMLLNKGELDGNRLLSRKTVELMTSNHLVKDIVQSEWTPSQRPLKGFGFGLGVTVMLDPAQAAVLGTPGDFSRNGQAGTSFFVDPKEELIGIFLTQLLSPTPANFQRDLRVAVYQSLLK</sequence>